<proteinExistence type="predicted"/>
<reference evidence="1" key="1">
    <citation type="submission" date="2021-02" db="EMBL/GenBank/DDBJ databases">
        <authorList>
            <person name="Nowell W R."/>
        </authorList>
    </citation>
    <scope>NUCLEOTIDE SEQUENCE</scope>
</reference>
<organism evidence="1 2">
    <name type="scientific">Adineta steineri</name>
    <dbReference type="NCBI Taxonomy" id="433720"/>
    <lineage>
        <taxon>Eukaryota</taxon>
        <taxon>Metazoa</taxon>
        <taxon>Spiralia</taxon>
        <taxon>Gnathifera</taxon>
        <taxon>Rotifera</taxon>
        <taxon>Eurotatoria</taxon>
        <taxon>Bdelloidea</taxon>
        <taxon>Adinetida</taxon>
        <taxon>Adinetidae</taxon>
        <taxon>Adineta</taxon>
    </lineage>
</organism>
<protein>
    <submittedName>
        <fullName evidence="1">Uncharacterized protein</fullName>
    </submittedName>
</protein>
<evidence type="ECO:0000313" key="2">
    <source>
        <dbReference type="Proteomes" id="UP000663845"/>
    </source>
</evidence>
<dbReference type="Proteomes" id="UP000663845">
    <property type="component" value="Unassembled WGS sequence"/>
</dbReference>
<name>A0A815QHD0_9BILA</name>
<gene>
    <name evidence="1" type="ORF">JYZ213_LOCUS41299</name>
</gene>
<comment type="caution">
    <text evidence="1">The sequence shown here is derived from an EMBL/GenBank/DDBJ whole genome shotgun (WGS) entry which is preliminary data.</text>
</comment>
<sequence>MPNTEFINVDELTLEIIPEAYYQKLKKLLERLSNFENDLTPLLNRMINLEELYFQFFKINYPIIDKHILKKKFIVNNESLAHFNTQHHLRRAKITALNGRLFKSVRKITLYNEHSFEHDFFRIAQSFPFLIKLTIHNYEPQHNYHFKQPIIKYFHLVKTYQDYLDEFLNKTKTTVP</sequence>
<dbReference type="EMBL" id="CAJNOG010001654">
    <property type="protein sequence ID" value="CAF1461832.1"/>
    <property type="molecule type" value="Genomic_DNA"/>
</dbReference>
<dbReference type="AlphaFoldDB" id="A0A815QHD0"/>
<accession>A0A815QHD0</accession>
<evidence type="ECO:0000313" key="1">
    <source>
        <dbReference type="EMBL" id="CAF1461832.1"/>
    </source>
</evidence>